<dbReference type="AlphaFoldDB" id="A0A0E9T3F2"/>
<proteinExistence type="predicted"/>
<evidence type="ECO:0000313" key="1">
    <source>
        <dbReference type="EMBL" id="JAH48149.1"/>
    </source>
</evidence>
<dbReference type="EMBL" id="GBXM01060428">
    <property type="protein sequence ID" value="JAH48149.1"/>
    <property type="molecule type" value="Transcribed_RNA"/>
</dbReference>
<organism evidence="1">
    <name type="scientific">Anguilla anguilla</name>
    <name type="common">European freshwater eel</name>
    <name type="synonym">Muraena anguilla</name>
    <dbReference type="NCBI Taxonomy" id="7936"/>
    <lineage>
        <taxon>Eukaryota</taxon>
        <taxon>Metazoa</taxon>
        <taxon>Chordata</taxon>
        <taxon>Craniata</taxon>
        <taxon>Vertebrata</taxon>
        <taxon>Euteleostomi</taxon>
        <taxon>Actinopterygii</taxon>
        <taxon>Neopterygii</taxon>
        <taxon>Teleostei</taxon>
        <taxon>Anguilliformes</taxon>
        <taxon>Anguillidae</taxon>
        <taxon>Anguilla</taxon>
    </lineage>
</organism>
<accession>A0A0E9T3F2</accession>
<reference evidence="1" key="2">
    <citation type="journal article" date="2015" name="Fish Shellfish Immunol.">
        <title>Early steps in the European eel (Anguilla anguilla)-Vibrio vulnificus interaction in the gills: Role of the RtxA13 toxin.</title>
        <authorList>
            <person name="Callol A."/>
            <person name="Pajuelo D."/>
            <person name="Ebbesson L."/>
            <person name="Teles M."/>
            <person name="MacKenzie S."/>
            <person name="Amaro C."/>
        </authorList>
    </citation>
    <scope>NUCLEOTIDE SEQUENCE</scope>
</reference>
<sequence length="55" mass="6263">MHFGFLNASTKLTSQIPQAQQPFVQIYPGLCYRCILCQPLKECCWLVHGIPRAVN</sequence>
<name>A0A0E9T3F2_ANGAN</name>
<reference evidence="1" key="1">
    <citation type="submission" date="2014-11" db="EMBL/GenBank/DDBJ databases">
        <authorList>
            <person name="Amaro Gonzalez C."/>
        </authorList>
    </citation>
    <scope>NUCLEOTIDE SEQUENCE</scope>
</reference>
<protein>
    <submittedName>
        <fullName evidence="1">Uncharacterized protein</fullName>
    </submittedName>
</protein>